<dbReference type="Proteomes" id="UP000014216">
    <property type="component" value="Unassembled WGS sequence"/>
</dbReference>
<organism evidence="2 3">
    <name type="scientific">Desulfotignum phosphitoxidans DSM 13687</name>
    <dbReference type="NCBI Taxonomy" id="1286635"/>
    <lineage>
        <taxon>Bacteria</taxon>
        <taxon>Pseudomonadati</taxon>
        <taxon>Thermodesulfobacteriota</taxon>
        <taxon>Desulfobacteria</taxon>
        <taxon>Desulfobacterales</taxon>
        <taxon>Desulfobacteraceae</taxon>
        <taxon>Desulfotignum</taxon>
    </lineage>
</organism>
<dbReference type="OrthoDB" id="5419697at2"/>
<name>S0G467_9BACT</name>
<protein>
    <submittedName>
        <fullName evidence="2">Uncharacterized protein</fullName>
    </submittedName>
</protein>
<reference evidence="2 3" key="1">
    <citation type="journal article" date="2013" name="Genome Announc.">
        <title>Draft Genome Sequence of Desulfotignum phosphitoxidans DSM 13687 Strain FiPS-3.</title>
        <authorList>
            <person name="Poehlein A."/>
            <person name="Daniel R."/>
            <person name="Simeonova D.D."/>
        </authorList>
    </citation>
    <scope>NUCLEOTIDE SEQUENCE [LARGE SCALE GENOMIC DNA]</scope>
    <source>
        <strain evidence="2 3">DSM 13687</strain>
    </source>
</reference>
<feature type="region of interest" description="Disordered" evidence="1">
    <location>
        <begin position="117"/>
        <end position="150"/>
    </location>
</feature>
<evidence type="ECO:0000256" key="1">
    <source>
        <dbReference type="SAM" id="MobiDB-lite"/>
    </source>
</evidence>
<dbReference type="AlphaFoldDB" id="S0G467"/>
<dbReference type="EMBL" id="APJX01000007">
    <property type="protein sequence ID" value="EMS78651.1"/>
    <property type="molecule type" value="Genomic_DNA"/>
</dbReference>
<feature type="compositionally biased region" description="Basic and acidic residues" evidence="1">
    <location>
        <begin position="126"/>
        <end position="150"/>
    </location>
</feature>
<accession>S0G467</accession>
<sequence>MKQKIRFEKNVKDGKLTVLESSEVDPGVIMPLHEETYDLARMTAAATEGLDPFAQMLRRRTFFPTRDLCIKLFEETVDFFTDETQDKVIVEYVDAETLPDEEEFQLEDDDVELDALLDEDGDSKEDEIKEIDHEDDTPRFTPEDTSEHEN</sequence>
<gene>
    <name evidence="2" type="ORF">Dpo_7c01270</name>
</gene>
<evidence type="ECO:0000313" key="3">
    <source>
        <dbReference type="Proteomes" id="UP000014216"/>
    </source>
</evidence>
<keyword evidence="3" id="KW-1185">Reference proteome</keyword>
<evidence type="ECO:0000313" key="2">
    <source>
        <dbReference type="EMBL" id="EMS78651.1"/>
    </source>
</evidence>
<dbReference type="RefSeq" id="WP_006967118.1">
    <property type="nucleotide sequence ID" value="NZ_APJX01000007.1"/>
</dbReference>
<proteinExistence type="predicted"/>
<comment type="caution">
    <text evidence="2">The sequence shown here is derived from an EMBL/GenBank/DDBJ whole genome shotgun (WGS) entry which is preliminary data.</text>
</comment>